<gene>
    <name evidence="8" type="primary">Dyak\GE10497</name>
    <name evidence="8" type="synonym">CG9997</name>
    <name evidence="8" type="synonym">dyak_GLEANR_10417</name>
    <name evidence="8" type="synonym">GE10497</name>
    <name evidence="8" type="ORF">Dyak_GE10497</name>
</gene>
<dbReference type="GO" id="GO:0008104">
    <property type="term" value="P:intracellular protein localization"/>
    <property type="evidence" value="ECO:0007669"/>
    <property type="project" value="EnsemblMetazoa"/>
</dbReference>
<dbReference type="GO" id="GO:0004252">
    <property type="term" value="F:serine-type endopeptidase activity"/>
    <property type="evidence" value="ECO:0007669"/>
    <property type="project" value="InterPro"/>
</dbReference>
<feature type="signal peptide" evidence="6">
    <location>
        <begin position="1"/>
        <end position="21"/>
    </location>
</feature>
<dbReference type="EMBL" id="CM000160">
    <property type="protein sequence ID" value="EDW98392.1"/>
    <property type="molecule type" value="Genomic_DNA"/>
</dbReference>
<evidence type="ECO:0000256" key="3">
    <source>
        <dbReference type="ARBA" id="ARBA00022801"/>
    </source>
</evidence>
<evidence type="ECO:0000313" key="9">
    <source>
        <dbReference type="Proteomes" id="UP000002282"/>
    </source>
</evidence>
<dbReference type="InterPro" id="IPR043504">
    <property type="entry name" value="Peptidase_S1_PA_chymotrypsin"/>
</dbReference>
<dbReference type="PhylomeDB" id="B4PQQ3"/>
<evidence type="ECO:0000313" key="8">
    <source>
        <dbReference type="EMBL" id="EDW98392.1"/>
    </source>
</evidence>
<dbReference type="OrthoDB" id="7883244at2759"/>
<keyword evidence="2 6" id="KW-0732">Signal</keyword>
<dbReference type="GO" id="GO:0046692">
    <property type="term" value="P:sperm competition"/>
    <property type="evidence" value="ECO:0007669"/>
    <property type="project" value="EnsemblMetazoa"/>
</dbReference>
<dbReference type="Pfam" id="PF00089">
    <property type="entry name" value="Trypsin"/>
    <property type="match status" value="1"/>
</dbReference>
<reference evidence="8 9" key="2">
    <citation type="journal article" date="2007" name="PLoS Biol.">
        <title>Principles of genome evolution in the Drosophila melanogaster species group.</title>
        <authorList>
            <person name="Ranz J.M."/>
            <person name="Maurin D."/>
            <person name="Chan Y.S."/>
            <person name="von Grotthuss M."/>
            <person name="Hillier L.W."/>
            <person name="Roote J."/>
            <person name="Ashburner M."/>
            <person name="Bergman C.M."/>
        </authorList>
    </citation>
    <scope>NUCLEOTIDE SEQUENCE [LARGE SCALE GENOMIC DNA]</scope>
    <source>
        <strain evidence="9">Tai18E2 / Tucson 14021-0261.01</strain>
    </source>
</reference>
<evidence type="ECO:0000256" key="2">
    <source>
        <dbReference type="ARBA" id="ARBA00022729"/>
    </source>
</evidence>
<accession>B4PQQ3</accession>
<keyword evidence="1" id="KW-0645">Protease</keyword>
<keyword evidence="5" id="KW-1015">Disulfide bond</keyword>
<evidence type="ECO:0000256" key="6">
    <source>
        <dbReference type="SAM" id="SignalP"/>
    </source>
</evidence>
<dbReference type="PANTHER" id="PTHR24276:SF94">
    <property type="entry name" value="AT20289P-RELATED"/>
    <property type="match status" value="1"/>
</dbReference>
<feature type="domain" description="Peptidase S1" evidence="7">
    <location>
        <begin position="91"/>
        <end position="282"/>
    </location>
</feature>
<dbReference type="InterPro" id="IPR009003">
    <property type="entry name" value="Peptidase_S1_PA"/>
</dbReference>
<dbReference type="InterPro" id="IPR050430">
    <property type="entry name" value="Peptidase_S1"/>
</dbReference>
<dbReference type="KEGG" id="dya:Dyak_GE10497"/>
<dbReference type="AlphaFoldDB" id="B4PQQ3"/>
<dbReference type="OMA" id="GHNCPAF"/>
<proteinExistence type="predicted"/>
<organism evidence="8 9">
    <name type="scientific">Drosophila yakuba</name>
    <name type="common">Fruit fly</name>
    <dbReference type="NCBI Taxonomy" id="7245"/>
    <lineage>
        <taxon>Eukaryota</taxon>
        <taxon>Metazoa</taxon>
        <taxon>Ecdysozoa</taxon>
        <taxon>Arthropoda</taxon>
        <taxon>Hexapoda</taxon>
        <taxon>Insecta</taxon>
        <taxon>Pterygota</taxon>
        <taxon>Neoptera</taxon>
        <taxon>Endopterygota</taxon>
        <taxon>Diptera</taxon>
        <taxon>Brachycera</taxon>
        <taxon>Muscomorpha</taxon>
        <taxon>Ephydroidea</taxon>
        <taxon>Drosophilidae</taxon>
        <taxon>Drosophila</taxon>
        <taxon>Sophophora</taxon>
    </lineage>
</organism>
<dbReference type="eggNOG" id="KOG3627">
    <property type="taxonomic scope" value="Eukaryota"/>
</dbReference>
<feature type="chain" id="PRO_5002818849" description="Peptidase S1 domain-containing protein" evidence="6">
    <location>
        <begin position="22"/>
        <end position="303"/>
    </location>
</feature>
<keyword evidence="4" id="KW-0720">Serine protease</keyword>
<evidence type="ECO:0000256" key="1">
    <source>
        <dbReference type="ARBA" id="ARBA00022670"/>
    </source>
</evidence>
<name>B4PQQ3_DROYA</name>
<protein>
    <recommendedName>
        <fullName evidence="7">Peptidase S1 domain-containing protein</fullName>
    </recommendedName>
</protein>
<dbReference type="PANTHER" id="PTHR24276">
    <property type="entry name" value="POLYSERASE-RELATED"/>
    <property type="match status" value="1"/>
</dbReference>
<reference evidence="8 9" key="1">
    <citation type="journal article" date="2007" name="Nature">
        <title>Evolution of genes and genomes on the Drosophila phylogeny.</title>
        <authorList>
            <consortium name="Drosophila 12 Genomes Consortium"/>
            <person name="Clark A.G."/>
            <person name="Eisen M.B."/>
            <person name="Smith D.R."/>
            <person name="Bergman C.M."/>
            <person name="Oliver B."/>
            <person name="Markow T.A."/>
            <person name="Kaufman T.C."/>
            <person name="Kellis M."/>
            <person name="Gelbart W."/>
            <person name="Iyer V.N."/>
            <person name="Pollard D.A."/>
            <person name="Sackton T.B."/>
            <person name="Larracuente A.M."/>
            <person name="Singh N.D."/>
            <person name="Abad J.P."/>
            <person name="Abt D.N."/>
            <person name="Adryan B."/>
            <person name="Aguade M."/>
            <person name="Akashi H."/>
            <person name="Anderson W.W."/>
            <person name="Aquadro C.F."/>
            <person name="Ardell D.H."/>
            <person name="Arguello R."/>
            <person name="Artieri C.G."/>
            <person name="Barbash D.A."/>
            <person name="Barker D."/>
            <person name="Barsanti P."/>
            <person name="Batterham P."/>
            <person name="Batzoglou S."/>
            <person name="Begun D."/>
            <person name="Bhutkar A."/>
            <person name="Blanco E."/>
            <person name="Bosak S.A."/>
            <person name="Bradley R.K."/>
            <person name="Brand A.D."/>
            <person name="Brent M.R."/>
            <person name="Brooks A.N."/>
            <person name="Brown R.H."/>
            <person name="Butlin R.K."/>
            <person name="Caggese C."/>
            <person name="Calvi B.R."/>
            <person name="Bernardo de Carvalho A."/>
            <person name="Caspi A."/>
            <person name="Castrezana S."/>
            <person name="Celniker S.E."/>
            <person name="Chang J.L."/>
            <person name="Chapple C."/>
            <person name="Chatterji S."/>
            <person name="Chinwalla A."/>
            <person name="Civetta A."/>
            <person name="Clifton S.W."/>
            <person name="Comeron J.M."/>
            <person name="Costello J.C."/>
            <person name="Coyne J.A."/>
            <person name="Daub J."/>
            <person name="David R.G."/>
            <person name="Delcher A.L."/>
            <person name="Delehaunty K."/>
            <person name="Do C.B."/>
            <person name="Ebling H."/>
            <person name="Edwards K."/>
            <person name="Eickbush T."/>
            <person name="Evans J.D."/>
            <person name="Filipski A."/>
            <person name="Findeiss S."/>
            <person name="Freyhult E."/>
            <person name="Fulton L."/>
            <person name="Fulton R."/>
            <person name="Garcia A.C."/>
            <person name="Gardiner A."/>
            <person name="Garfield D.A."/>
            <person name="Garvin B.E."/>
            <person name="Gibson G."/>
            <person name="Gilbert D."/>
            <person name="Gnerre S."/>
            <person name="Godfrey J."/>
            <person name="Good R."/>
            <person name="Gotea V."/>
            <person name="Gravely B."/>
            <person name="Greenberg A.J."/>
            <person name="Griffiths-Jones S."/>
            <person name="Gross S."/>
            <person name="Guigo R."/>
            <person name="Gustafson E.A."/>
            <person name="Haerty W."/>
            <person name="Hahn M.W."/>
            <person name="Halligan D.L."/>
            <person name="Halpern A.L."/>
            <person name="Halter G.M."/>
            <person name="Han M.V."/>
            <person name="Heger A."/>
            <person name="Hillier L."/>
            <person name="Hinrichs A.S."/>
            <person name="Holmes I."/>
            <person name="Hoskins R.A."/>
            <person name="Hubisz M.J."/>
            <person name="Hultmark D."/>
            <person name="Huntley M.A."/>
            <person name="Jaffe D.B."/>
            <person name="Jagadeeshan S."/>
            <person name="Jeck W.R."/>
            <person name="Johnson J."/>
            <person name="Jones C.D."/>
            <person name="Jordan W.C."/>
            <person name="Karpen G.H."/>
            <person name="Kataoka E."/>
            <person name="Keightley P.D."/>
            <person name="Kheradpour P."/>
            <person name="Kirkness E.F."/>
            <person name="Koerich L.B."/>
            <person name="Kristiansen K."/>
            <person name="Kudrna D."/>
            <person name="Kulathinal R.J."/>
            <person name="Kumar S."/>
            <person name="Kwok R."/>
            <person name="Lander E."/>
            <person name="Langley C.H."/>
            <person name="Lapoint R."/>
            <person name="Lazzaro B.P."/>
            <person name="Lee S.J."/>
            <person name="Levesque L."/>
            <person name="Li R."/>
            <person name="Lin C.F."/>
            <person name="Lin M.F."/>
            <person name="Lindblad-Toh K."/>
            <person name="Llopart A."/>
            <person name="Long M."/>
            <person name="Low L."/>
            <person name="Lozovsky E."/>
            <person name="Lu J."/>
            <person name="Luo M."/>
            <person name="Machado C.A."/>
            <person name="Makalowski W."/>
            <person name="Marzo M."/>
            <person name="Matsuda M."/>
            <person name="Matzkin L."/>
            <person name="McAllister B."/>
            <person name="McBride C.S."/>
            <person name="McKernan B."/>
            <person name="McKernan K."/>
            <person name="Mendez-Lago M."/>
            <person name="Minx P."/>
            <person name="Mollenhauer M.U."/>
            <person name="Montooth K."/>
            <person name="Mount S.M."/>
            <person name="Mu X."/>
            <person name="Myers E."/>
            <person name="Negre B."/>
            <person name="Newfeld S."/>
            <person name="Nielsen R."/>
            <person name="Noor M.A."/>
            <person name="O'Grady P."/>
            <person name="Pachter L."/>
            <person name="Papaceit M."/>
            <person name="Parisi M.J."/>
            <person name="Parisi M."/>
            <person name="Parts L."/>
            <person name="Pedersen J.S."/>
            <person name="Pesole G."/>
            <person name="Phillippy A.M."/>
            <person name="Ponting C.P."/>
            <person name="Pop M."/>
            <person name="Porcelli D."/>
            <person name="Powell J.R."/>
            <person name="Prohaska S."/>
            <person name="Pruitt K."/>
            <person name="Puig M."/>
            <person name="Quesneville H."/>
            <person name="Ram K.R."/>
            <person name="Rand D."/>
            <person name="Rasmussen M.D."/>
            <person name="Reed L.K."/>
            <person name="Reenan R."/>
            <person name="Reily A."/>
            <person name="Remington K.A."/>
            <person name="Rieger T.T."/>
            <person name="Ritchie M.G."/>
            <person name="Robin C."/>
            <person name="Rogers Y.H."/>
            <person name="Rohde C."/>
            <person name="Rozas J."/>
            <person name="Rubenfield M.J."/>
            <person name="Ruiz A."/>
            <person name="Russo S."/>
            <person name="Salzberg S.L."/>
            <person name="Sanchez-Gracia A."/>
            <person name="Saranga D.J."/>
            <person name="Sato H."/>
            <person name="Schaeffer S.W."/>
            <person name="Schatz M.C."/>
            <person name="Schlenke T."/>
            <person name="Schwartz R."/>
            <person name="Segarra C."/>
            <person name="Singh R.S."/>
            <person name="Sirot L."/>
            <person name="Sirota M."/>
            <person name="Sisneros N.B."/>
            <person name="Smith C.D."/>
            <person name="Smith T.F."/>
            <person name="Spieth J."/>
            <person name="Stage D.E."/>
            <person name="Stark A."/>
            <person name="Stephan W."/>
            <person name="Strausberg R.L."/>
            <person name="Strempel S."/>
            <person name="Sturgill D."/>
            <person name="Sutton G."/>
            <person name="Sutton G.G."/>
            <person name="Tao W."/>
            <person name="Teichmann S."/>
            <person name="Tobari Y.N."/>
            <person name="Tomimura Y."/>
            <person name="Tsolas J.M."/>
            <person name="Valente V.L."/>
            <person name="Venter E."/>
            <person name="Venter J.C."/>
            <person name="Vicario S."/>
            <person name="Vieira F.G."/>
            <person name="Vilella A.J."/>
            <person name="Villasante A."/>
            <person name="Walenz B."/>
            <person name="Wang J."/>
            <person name="Wasserman M."/>
            <person name="Watts T."/>
            <person name="Wilson D."/>
            <person name="Wilson R.K."/>
            <person name="Wing R.A."/>
            <person name="Wolfner M.F."/>
            <person name="Wong A."/>
            <person name="Wong G.K."/>
            <person name="Wu C.I."/>
            <person name="Wu G."/>
            <person name="Yamamoto D."/>
            <person name="Yang H.P."/>
            <person name="Yang S.P."/>
            <person name="Yorke J.A."/>
            <person name="Yoshida K."/>
            <person name="Zdobnov E."/>
            <person name="Zhang P."/>
            <person name="Zhang Y."/>
            <person name="Zimin A.V."/>
            <person name="Baldwin J."/>
            <person name="Abdouelleil A."/>
            <person name="Abdulkadir J."/>
            <person name="Abebe A."/>
            <person name="Abera B."/>
            <person name="Abreu J."/>
            <person name="Acer S.C."/>
            <person name="Aftuck L."/>
            <person name="Alexander A."/>
            <person name="An P."/>
            <person name="Anderson E."/>
            <person name="Anderson S."/>
            <person name="Arachi H."/>
            <person name="Azer M."/>
            <person name="Bachantsang P."/>
            <person name="Barry A."/>
            <person name="Bayul T."/>
            <person name="Berlin A."/>
            <person name="Bessette D."/>
            <person name="Bloom T."/>
            <person name="Blye J."/>
            <person name="Boguslavskiy L."/>
            <person name="Bonnet C."/>
            <person name="Boukhgalter B."/>
            <person name="Bourzgui I."/>
            <person name="Brown A."/>
            <person name="Cahill P."/>
            <person name="Channer S."/>
            <person name="Cheshatsang Y."/>
            <person name="Chuda L."/>
            <person name="Citroen M."/>
            <person name="Collymore A."/>
            <person name="Cooke P."/>
            <person name="Costello M."/>
            <person name="D'Aco K."/>
            <person name="Daza R."/>
            <person name="De Haan G."/>
            <person name="DeGray S."/>
            <person name="DeMaso C."/>
            <person name="Dhargay N."/>
            <person name="Dooley K."/>
            <person name="Dooley E."/>
            <person name="Doricent M."/>
            <person name="Dorje P."/>
            <person name="Dorjee K."/>
            <person name="Dupes A."/>
            <person name="Elong R."/>
            <person name="Falk J."/>
            <person name="Farina A."/>
            <person name="Faro S."/>
            <person name="Ferguson D."/>
            <person name="Fisher S."/>
            <person name="Foley C.D."/>
            <person name="Franke A."/>
            <person name="Friedrich D."/>
            <person name="Gadbois L."/>
            <person name="Gearin G."/>
            <person name="Gearin C.R."/>
            <person name="Giannoukos G."/>
            <person name="Goode T."/>
            <person name="Graham J."/>
            <person name="Grandbois E."/>
            <person name="Grewal S."/>
            <person name="Gyaltsen K."/>
            <person name="Hafez N."/>
            <person name="Hagos B."/>
            <person name="Hall J."/>
            <person name="Henson C."/>
            <person name="Hollinger A."/>
            <person name="Honan T."/>
            <person name="Huard M.D."/>
            <person name="Hughes L."/>
            <person name="Hurhula B."/>
            <person name="Husby M.E."/>
            <person name="Kamat A."/>
            <person name="Kanga B."/>
            <person name="Kashin S."/>
            <person name="Khazanovich D."/>
            <person name="Kisner P."/>
            <person name="Lance K."/>
            <person name="Lara M."/>
            <person name="Lee W."/>
            <person name="Lennon N."/>
            <person name="Letendre F."/>
            <person name="LeVine R."/>
            <person name="Lipovsky A."/>
            <person name="Liu X."/>
            <person name="Liu J."/>
            <person name="Liu S."/>
            <person name="Lokyitsang T."/>
            <person name="Lokyitsang Y."/>
            <person name="Lubonja R."/>
            <person name="Lui A."/>
            <person name="MacDonald P."/>
            <person name="Magnisalis V."/>
            <person name="Maru K."/>
            <person name="Matthews C."/>
            <person name="McCusker W."/>
            <person name="McDonough S."/>
            <person name="Mehta T."/>
            <person name="Meldrim J."/>
            <person name="Meneus L."/>
            <person name="Mihai O."/>
            <person name="Mihalev A."/>
            <person name="Mihova T."/>
            <person name="Mittelman R."/>
            <person name="Mlenga V."/>
            <person name="Montmayeur A."/>
            <person name="Mulrain L."/>
            <person name="Navidi A."/>
            <person name="Naylor J."/>
            <person name="Negash T."/>
            <person name="Nguyen T."/>
            <person name="Nguyen N."/>
            <person name="Nicol R."/>
            <person name="Norbu C."/>
            <person name="Norbu N."/>
            <person name="Novod N."/>
            <person name="O'Neill B."/>
            <person name="Osman S."/>
            <person name="Markiewicz E."/>
            <person name="Oyono O.L."/>
            <person name="Patti C."/>
            <person name="Phunkhang P."/>
            <person name="Pierre F."/>
            <person name="Priest M."/>
            <person name="Raghuraman S."/>
            <person name="Rege F."/>
            <person name="Reyes R."/>
            <person name="Rise C."/>
            <person name="Rogov P."/>
            <person name="Ross K."/>
            <person name="Ryan E."/>
            <person name="Settipalli S."/>
            <person name="Shea T."/>
            <person name="Sherpa N."/>
            <person name="Shi L."/>
            <person name="Shih D."/>
            <person name="Sparrow T."/>
            <person name="Spaulding J."/>
            <person name="Stalker J."/>
            <person name="Stange-Thomann N."/>
            <person name="Stavropoulos S."/>
            <person name="Stone C."/>
            <person name="Strader C."/>
            <person name="Tesfaye S."/>
            <person name="Thomson T."/>
            <person name="Thoulutsang Y."/>
            <person name="Thoulutsang D."/>
            <person name="Topham K."/>
            <person name="Topping I."/>
            <person name="Tsamla T."/>
            <person name="Vassiliev H."/>
            <person name="Vo A."/>
            <person name="Wangchuk T."/>
            <person name="Wangdi T."/>
            <person name="Weiand M."/>
            <person name="Wilkinson J."/>
            <person name="Wilson A."/>
            <person name="Yadav S."/>
            <person name="Young G."/>
            <person name="Yu Q."/>
            <person name="Zembek L."/>
            <person name="Zhong D."/>
            <person name="Zimmer A."/>
            <person name="Zwirko Z."/>
            <person name="Jaffe D.B."/>
            <person name="Alvarez P."/>
            <person name="Brockman W."/>
            <person name="Butler J."/>
            <person name="Chin C."/>
            <person name="Gnerre S."/>
            <person name="Grabherr M."/>
            <person name="Kleber M."/>
            <person name="Mauceli E."/>
            <person name="MacCallum I."/>
        </authorList>
    </citation>
    <scope>NUCLEOTIDE SEQUENCE [LARGE SCALE GENOMIC DNA]</scope>
    <source>
        <strain evidence="9">Tai18E2 / Tucson 14021-0261.01</strain>
    </source>
</reference>
<dbReference type="InterPro" id="IPR001254">
    <property type="entry name" value="Trypsin_dom"/>
</dbReference>
<dbReference type="Proteomes" id="UP000002282">
    <property type="component" value="Chromosome 3R"/>
</dbReference>
<dbReference type="GO" id="GO:0046008">
    <property type="term" value="P:regulation of female receptivity, post-mating"/>
    <property type="evidence" value="ECO:0007669"/>
    <property type="project" value="EnsemblMetazoa"/>
</dbReference>
<dbReference type="Gene3D" id="2.40.10.10">
    <property type="entry name" value="Trypsin-like serine proteases"/>
    <property type="match status" value="2"/>
</dbReference>
<evidence type="ECO:0000256" key="5">
    <source>
        <dbReference type="ARBA" id="ARBA00023157"/>
    </source>
</evidence>
<evidence type="ECO:0000259" key="7">
    <source>
        <dbReference type="Pfam" id="PF00089"/>
    </source>
</evidence>
<keyword evidence="3 8" id="KW-0378">Hydrolase</keyword>
<dbReference type="SUPFAM" id="SSF50494">
    <property type="entry name" value="Trypsin-like serine proteases"/>
    <property type="match status" value="1"/>
</dbReference>
<dbReference type="HOGENOM" id="CLU_925223_0_0_1"/>
<keyword evidence="9" id="KW-1185">Reference proteome</keyword>
<sequence>MLRPLCIIQILLLAFLANASASSNTHVHRYMLSGYKAQHNPRTQMDYKRRRTVNKDEQIASAPNNDTAQYGHSKEPVLTLTKSDKKVPLHELMVRIYQQNKYMCMGTLISEMLVITTTTCFEDDLHDVVTMKMHDDQPLEGKKVPFNQTYLKGADPMLVVIQLTESPKNSKVTGDTVKLCDSELEVYEPIEMPLWIRSRHSIHSQTTYTIPVQACRLRMRDPDAVVATDTMICVKNFKYTRKCQMAIGNPLVHDERICGINVAGHNCPAFTGVDLYIRVYDALAFSIMGMEIIKDSRIEDTIL</sequence>
<dbReference type="GO" id="GO:0006508">
    <property type="term" value="P:proteolysis"/>
    <property type="evidence" value="ECO:0007669"/>
    <property type="project" value="UniProtKB-KW"/>
</dbReference>
<evidence type="ECO:0000256" key="4">
    <source>
        <dbReference type="ARBA" id="ARBA00022825"/>
    </source>
</evidence>